<accession>A0A8C6T7F3</accession>
<dbReference type="InterPro" id="IPR043444">
    <property type="entry name" value="TESPA1-like"/>
</dbReference>
<dbReference type="AlphaFoldDB" id="A0A8C6T7F3"/>
<dbReference type="Proteomes" id="UP000694523">
    <property type="component" value="Unplaced"/>
</dbReference>
<evidence type="ECO:0000313" key="3">
    <source>
        <dbReference type="Ensembl" id="ENSNMLP00000016913.1"/>
    </source>
</evidence>
<name>A0A8C6T7F3_9GOBI</name>
<dbReference type="InterPro" id="IPR029325">
    <property type="entry name" value="ITPR-bd"/>
</dbReference>
<protein>
    <recommendedName>
        <fullName evidence="2">ITPR-interacting domain-containing protein</fullName>
    </recommendedName>
</protein>
<dbReference type="PANTHER" id="PTHR17469:SF1">
    <property type="entry name" value="PROTEIN TESPA1"/>
    <property type="match status" value="1"/>
</dbReference>
<evidence type="ECO:0000313" key="4">
    <source>
        <dbReference type="Proteomes" id="UP000694523"/>
    </source>
</evidence>
<dbReference type="SMART" id="SM01257">
    <property type="entry name" value="KRAP_IP3R_bind"/>
    <property type="match status" value="1"/>
</dbReference>
<organism evidence="3 4">
    <name type="scientific">Neogobius melanostomus</name>
    <name type="common">round goby</name>
    <dbReference type="NCBI Taxonomy" id="47308"/>
    <lineage>
        <taxon>Eukaryota</taxon>
        <taxon>Metazoa</taxon>
        <taxon>Chordata</taxon>
        <taxon>Craniata</taxon>
        <taxon>Vertebrata</taxon>
        <taxon>Euteleostomi</taxon>
        <taxon>Actinopterygii</taxon>
        <taxon>Neopterygii</taxon>
        <taxon>Teleostei</taxon>
        <taxon>Neoteleostei</taxon>
        <taxon>Acanthomorphata</taxon>
        <taxon>Gobiaria</taxon>
        <taxon>Gobiiformes</taxon>
        <taxon>Gobioidei</taxon>
        <taxon>Gobiidae</taxon>
        <taxon>Benthophilinae</taxon>
        <taxon>Neogobiini</taxon>
        <taxon>Neogobius</taxon>
    </lineage>
</organism>
<dbReference type="Ensembl" id="ENSNMLT00000019028.1">
    <property type="protein sequence ID" value="ENSNMLP00000016913.1"/>
    <property type="gene ID" value="ENSNMLG00000011188.1"/>
</dbReference>
<reference evidence="3" key="2">
    <citation type="submission" date="2025-09" db="UniProtKB">
        <authorList>
            <consortium name="Ensembl"/>
        </authorList>
    </citation>
    <scope>IDENTIFICATION</scope>
</reference>
<sequence length="512" mass="56615">MLCSVLCFNYSFAQDPECRNRLTSGGACHKLFLPSQNLGHNSFNSSSTWSSTTSVADVLQVYSENPEETLYELGFGCEDPQVTVRIPPRFLNFPSQAKGMTFRLFLDAQLRRIREEDPSLSLASRFRQVQVLTAMANAFYSLYSHVSRTPVQKLSTPEFNFSTPIERMERFRSSIRSDPRSPVDKLKDTVSKMCLYTGSNRESDSPLPSPSNNVGFPEIVDIVLEKPRHVKKLNIGQGDLNAVMDVCTDDQGYFNINTTEHLTSAAGEEANQTGNTNNELAHNEEADIIQTEECNNETCRTYISSLLPEPESSVCAGGPKPLVKASFEHICPQIVECVHQAPFDFQYEHSKTGDVESAGTEIVRDTLCLKSLQAKRPVSSSSESTGPAVNQDDTSQPRPSSVVNSTQICCCITVKTKGDSIIVPPTKMCKKTEHDTHNQCLSPEPLISRNLQQVNSFELEEMHSAGEEDLGQSETSKAVPPKSCFRGEIIREDSMQSDSSGYADDVPSGHHS</sequence>
<keyword evidence="4" id="KW-1185">Reference proteome</keyword>
<proteinExistence type="predicted"/>
<reference evidence="3" key="1">
    <citation type="submission" date="2025-08" db="UniProtKB">
        <authorList>
            <consortium name="Ensembl"/>
        </authorList>
    </citation>
    <scope>IDENTIFICATION</scope>
</reference>
<feature type="domain" description="ITPR-interacting" evidence="2">
    <location>
        <begin position="34"/>
        <end position="194"/>
    </location>
</feature>
<feature type="region of interest" description="Disordered" evidence="1">
    <location>
        <begin position="378"/>
        <end position="402"/>
    </location>
</feature>
<feature type="region of interest" description="Disordered" evidence="1">
    <location>
        <begin position="463"/>
        <end position="512"/>
    </location>
</feature>
<evidence type="ECO:0000256" key="1">
    <source>
        <dbReference type="SAM" id="MobiDB-lite"/>
    </source>
</evidence>
<dbReference type="Pfam" id="PF14722">
    <property type="entry name" value="KRAP_IP3R_bind"/>
    <property type="match status" value="1"/>
</dbReference>
<evidence type="ECO:0000259" key="2">
    <source>
        <dbReference type="SMART" id="SM01257"/>
    </source>
</evidence>
<dbReference type="GO" id="GO:0005102">
    <property type="term" value="F:signaling receptor binding"/>
    <property type="evidence" value="ECO:0007669"/>
    <property type="project" value="InterPro"/>
</dbReference>
<dbReference type="PANTHER" id="PTHR17469">
    <property type="entry name" value="SPERM SPECIFIC ANTIGEN 2-RELATED"/>
    <property type="match status" value="1"/>
</dbReference>